<keyword evidence="2" id="KW-0560">Oxidoreductase</keyword>
<comment type="caution">
    <text evidence="5">The sequence shown here is derived from an EMBL/GenBank/DDBJ whole genome shotgun (WGS) entry which is preliminary data.</text>
</comment>
<evidence type="ECO:0000256" key="3">
    <source>
        <dbReference type="SAM" id="MobiDB-lite"/>
    </source>
</evidence>
<dbReference type="PANTHER" id="PTHR43673:SF10">
    <property type="entry name" value="NADH DEHYDROGENASE_NAD(P)H NITROREDUCTASE XCC3605-RELATED"/>
    <property type="match status" value="1"/>
</dbReference>
<feature type="domain" description="Nitroreductase" evidence="4">
    <location>
        <begin position="14"/>
        <end position="158"/>
    </location>
</feature>
<name>A0ABS8NGH7_9BACT</name>
<dbReference type="Proteomes" id="UP001430306">
    <property type="component" value="Unassembled WGS sequence"/>
</dbReference>
<evidence type="ECO:0000256" key="1">
    <source>
        <dbReference type="ARBA" id="ARBA00007118"/>
    </source>
</evidence>
<feature type="compositionally biased region" description="Basic and acidic residues" evidence="3">
    <location>
        <begin position="173"/>
        <end position="183"/>
    </location>
</feature>
<dbReference type="Gene3D" id="3.40.109.10">
    <property type="entry name" value="NADH Oxidase"/>
    <property type="match status" value="1"/>
</dbReference>
<organism evidence="5 6">
    <name type="scientific">Rhodopirellula halodulae</name>
    <dbReference type="NCBI Taxonomy" id="2894198"/>
    <lineage>
        <taxon>Bacteria</taxon>
        <taxon>Pseudomonadati</taxon>
        <taxon>Planctomycetota</taxon>
        <taxon>Planctomycetia</taxon>
        <taxon>Pirellulales</taxon>
        <taxon>Pirellulaceae</taxon>
        <taxon>Rhodopirellula</taxon>
    </lineage>
</organism>
<dbReference type="PANTHER" id="PTHR43673">
    <property type="entry name" value="NAD(P)H NITROREDUCTASE YDGI-RELATED"/>
    <property type="match status" value="1"/>
</dbReference>
<evidence type="ECO:0000313" key="6">
    <source>
        <dbReference type="Proteomes" id="UP001430306"/>
    </source>
</evidence>
<dbReference type="InterPro" id="IPR000415">
    <property type="entry name" value="Nitroreductase-like"/>
</dbReference>
<evidence type="ECO:0000256" key="2">
    <source>
        <dbReference type="ARBA" id="ARBA00023002"/>
    </source>
</evidence>
<evidence type="ECO:0000259" key="4">
    <source>
        <dbReference type="Pfam" id="PF00881"/>
    </source>
</evidence>
<proteinExistence type="inferred from homology"/>
<dbReference type="Pfam" id="PF00881">
    <property type="entry name" value="Nitroreductase"/>
    <property type="match status" value="1"/>
</dbReference>
<gene>
    <name evidence="5" type="ORF">LOC71_10155</name>
</gene>
<protein>
    <submittedName>
        <fullName evidence="5">Nitroreductase family protein</fullName>
    </submittedName>
</protein>
<comment type="similarity">
    <text evidence="1">Belongs to the nitroreductase family.</text>
</comment>
<dbReference type="EMBL" id="JAJKFW010000022">
    <property type="protein sequence ID" value="MCC9642638.1"/>
    <property type="molecule type" value="Genomic_DNA"/>
</dbReference>
<evidence type="ECO:0000313" key="5">
    <source>
        <dbReference type="EMBL" id="MCC9642638.1"/>
    </source>
</evidence>
<dbReference type="SUPFAM" id="SSF55469">
    <property type="entry name" value="FMN-dependent nitroreductase-like"/>
    <property type="match status" value="1"/>
</dbReference>
<dbReference type="CDD" id="cd02138">
    <property type="entry name" value="TdsD-like"/>
    <property type="match status" value="1"/>
</dbReference>
<dbReference type="RefSeq" id="WP_230273505.1">
    <property type="nucleotide sequence ID" value="NZ_JAJKFW010000022.1"/>
</dbReference>
<sequence>MAVNETDVEVLPVITERWSPYRFDSREVEDDKLRQCLEAARWAASSFNDQPWSWIVARRQDGEAFDAMLQCLVEANRDWAARAGVLICTVIRTNFSYNQKPNRVALHDLGAAAAHLTLQATSLGLQVHQMAGINMSQIRGQYQIPEGYEPATAIAIGYADEREPNSDLEQELEDRQSGPRERTPLTNQVFADAFGQSASWL</sequence>
<reference evidence="5" key="1">
    <citation type="submission" date="2021-11" db="EMBL/GenBank/DDBJ databases">
        <title>Genome sequence.</title>
        <authorList>
            <person name="Sun Q."/>
        </authorList>
    </citation>
    <scope>NUCLEOTIDE SEQUENCE</scope>
    <source>
        <strain evidence="5">JC740</strain>
    </source>
</reference>
<keyword evidence="6" id="KW-1185">Reference proteome</keyword>
<feature type="region of interest" description="Disordered" evidence="3">
    <location>
        <begin position="164"/>
        <end position="186"/>
    </location>
</feature>
<accession>A0ABS8NGH7</accession>
<dbReference type="InterPro" id="IPR029479">
    <property type="entry name" value="Nitroreductase"/>
</dbReference>